<evidence type="ECO:0000313" key="2">
    <source>
        <dbReference type="Proteomes" id="UP000034166"/>
    </source>
</evidence>
<dbReference type="SUPFAM" id="SSF53163">
    <property type="entry name" value="HybD-like"/>
    <property type="match status" value="1"/>
</dbReference>
<proteinExistence type="predicted"/>
<dbReference type="OrthoDB" id="9815953at2"/>
<dbReference type="AlphaFoldDB" id="A0A0M2ST49"/>
<accession>A0A0M2ST49</accession>
<sequence>MNLNFFDRKGSPIKINHEDTHAAAKLAESMLNLLPAYTNRPIVFVCIGTDRSTGDSLGPLIGSFLEEKSISPFYVYGTLEDPIHAVNLEDKLNEIKQKHVHPFIIGIDACLGRLKSVGSIHINSGPLKPGAGVNKNLPEVGDIHLTGIVNVSGFMEFFVLQNTRLNLVVKMAKTIAEGIHETSLLLPRKQTWTEIKWDINREQTT</sequence>
<dbReference type="InterPro" id="IPR009665">
    <property type="entry name" value="YyaC"/>
</dbReference>
<comment type="caution">
    <text evidence="1">The sequence shown here is derived from an EMBL/GenBank/DDBJ whole genome shotgun (WGS) entry which is preliminary data.</text>
</comment>
<protein>
    <recommendedName>
        <fullName evidence="3">Sporulation protein</fullName>
    </recommendedName>
</protein>
<dbReference type="PATRIC" id="fig|1408103.3.peg.3795"/>
<dbReference type="NCBIfam" id="TIGR02841">
    <property type="entry name" value="spore_YyaC"/>
    <property type="match status" value="1"/>
</dbReference>
<dbReference type="InterPro" id="IPR023430">
    <property type="entry name" value="Pept_HybD-like_dom_sf"/>
</dbReference>
<keyword evidence="2" id="KW-1185">Reference proteome</keyword>
<dbReference type="Proteomes" id="UP000034166">
    <property type="component" value="Unassembled WGS sequence"/>
</dbReference>
<dbReference type="Pfam" id="PF06866">
    <property type="entry name" value="DUF1256"/>
    <property type="match status" value="1"/>
</dbReference>
<evidence type="ECO:0008006" key="3">
    <source>
        <dbReference type="Google" id="ProtNLM"/>
    </source>
</evidence>
<reference evidence="1 2" key="1">
    <citation type="submission" date="2015-04" db="EMBL/GenBank/DDBJ databases">
        <title>Taxonomic description and genome sequence of Bacillus campisalis sp. nov., a novel member of the genus Bacillus isolated from solar saltern.</title>
        <authorList>
            <person name="Mathan Kumar R."/>
            <person name="Kaur G."/>
            <person name="Kumar A."/>
            <person name="Singh N.K."/>
            <person name="Kaur N."/>
            <person name="Kumar N."/>
            <person name="Mayilraj S."/>
        </authorList>
    </citation>
    <scope>NUCLEOTIDE SEQUENCE [LARGE SCALE GENOMIC DNA]</scope>
    <source>
        <strain evidence="1 2">SA2-6</strain>
    </source>
</reference>
<dbReference type="EMBL" id="LAYY01000021">
    <property type="protein sequence ID" value="KKK36861.1"/>
    <property type="molecule type" value="Genomic_DNA"/>
</dbReference>
<gene>
    <name evidence="1" type="ORF">WQ57_17060</name>
</gene>
<evidence type="ECO:0000313" key="1">
    <source>
        <dbReference type="EMBL" id="KKK36861.1"/>
    </source>
</evidence>
<name>A0A0M2ST49_9BACI</name>
<dbReference type="RefSeq" id="WP_046524973.1">
    <property type="nucleotide sequence ID" value="NZ_LAYY01000021.1"/>
</dbReference>
<organism evidence="1 2">
    <name type="scientific">Mesobacillus campisalis</name>
    <dbReference type="NCBI Taxonomy" id="1408103"/>
    <lineage>
        <taxon>Bacteria</taxon>
        <taxon>Bacillati</taxon>
        <taxon>Bacillota</taxon>
        <taxon>Bacilli</taxon>
        <taxon>Bacillales</taxon>
        <taxon>Bacillaceae</taxon>
        <taxon>Mesobacillus</taxon>
    </lineage>
</organism>